<feature type="compositionally biased region" description="Polar residues" evidence="1">
    <location>
        <begin position="806"/>
        <end position="822"/>
    </location>
</feature>
<feature type="compositionally biased region" description="Low complexity" evidence="1">
    <location>
        <begin position="791"/>
        <end position="805"/>
    </location>
</feature>
<organism evidence="2 3">
    <name type="scientific">Chlamydomonas eustigma</name>
    <dbReference type="NCBI Taxonomy" id="1157962"/>
    <lineage>
        <taxon>Eukaryota</taxon>
        <taxon>Viridiplantae</taxon>
        <taxon>Chlorophyta</taxon>
        <taxon>core chlorophytes</taxon>
        <taxon>Chlorophyceae</taxon>
        <taxon>CS clade</taxon>
        <taxon>Chlamydomonadales</taxon>
        <taxon>Chlamydomonadaceae</taxon>
        <taxon>Chlamydomonas</taxon>
    </lineage>
</organism>
<dbReference type="EMBL" id="BEGY01000018">
    <property type="protein sequence ID" value="GAX76604.1"/>
    <property type="molecule type" value="Genomic_DNA"/>
</dbReference>
<evidence type="ECO:0000256" key="1">
    <source>
        <dbReference type="SAM" id="MobiDB-lite"/>
    </source>
</evidence>
<keyword evidence="3" id="KW-1185">Reference proteome</keyword>
<feature type="compositionally biased region" description="Polar residues" evidence="1">
    <location>
        <begin position="662"/>
        <end position="678"/>
    </location>
</feature>
<feature type="compositionally biased region" description="Low complexity" evidence="1">
    <location>
        <begin position="823"/>
        <end position="834"/>
    </location>
</feature>
<feature type="compositionally biased region" description="Low complexity" evidence="1">
    <location>
        <begin position="548"/>
        <end position="661"/>
    </location>
</feature>
<feature type="region of interest" description="Disordered" evidence="1">
    <location>
        <begin position="535"/>
        <end position="850"/>
    </location>
</feature>
<name>A0A250X0I3_9CHLO</name>
<evidence type="ECO:0000313" key="3">
    <source>
        <dbReference type="Proteomes" id="UP000232323"/>
    </source>
</evidence>
<feature type="compositionally biased region" description="Pro residues" evidence="1">
    <location>
        <begin position="879"/>
        <end position="888"/>
    </location>
</feature>
<gene>
    <name evidence="2" type="ORF">CEUSTIGMA_g4050.t1</name>
</gene>
<dbReference type="OrthoDB" id="549708at2759"/>
<dbReference type="PANTHER" id="PTHR24330:SF19">
    <property type="entry name" value="MEDIATOR OF RNA POLYMERASE II TRANSCRIPTION SUBUNIT 29"/>
    <property type="match status" value="1"/>
</dbReference>
<evidence type="ECO:0000313" key="2">
    <source>
        <dbReference type="EMBL" id="GAX76604.1"/>
    </source>
</evidence>
<comment type="caution">
    <text evidence="2">The sequence shown here is derived from an EMBL/GenBank/DDBJ whole genome shotgun (WGS) entry which is preliminary data.</text>
</comment>
<sequence length="910" mass="96288">MAPILCCSEVVTGDPAAFRRIKWGRLVNGEDVAVILNHAYDSPLLPPSNEALTSPLYLKGAQEWFNQLPDGTAKSILNMRHSMLHKLKAQTMPLGRPTRPADLQPASDVMGLQGTPTDYASGGDVPHMYHQAGQQLLGLVSNNQQGGNGIIMGTLGKPHLGSRTKIKAAGKGYPLYPLPPPGQPLPPPVSVAMMAPVFGPDGKPIIGTDGQPVMQVIQQASSSGEVEDIGPIEPEGSQPWYDRANPFGTFNFKWNRVDKAILEKQAEQQAALMAQQQQGMPQDQQAAQQQGPLYPPGGPFPPGFRPPITGLATGAHPFTQQLPPGFLPQGVPMPPPGSLGLMPPPPYYRPPSSFLNNNPYNMYMPHHPPQSGYNNNQAGLYQNMNNGMLPVGMMASNLFSQMMGVQQGYGMNHELQGHAQGYGLNQGLQSQQGGPQGSVVNAEVQQQRPYQGLPPAQQQNQQQYNSLGPQLQAPPQQATIPQTIQNLPQQYNSIPGQQLMNPVPLQNQLQQYNQTLSQQMQNSVPLQYLPQQYGQQQHIAAPSSAQTQPIGGPQQQQQQKQKLIGGPQQQQLQQQVGGPQQQQLQQQVGGPQQQQQQQVGGPQQQQQQVGGPQQQQLQQQVGGPQQQQQQQVGGPQQQQQQVGGPQQQQQQVGGPQQQQLQMASQASMVGLQQQQQAPSRPAGHLPTLHTAAPTSVATPSTQSSTSRAPAASGYPSASQLPSISGQRKVIGNDDDDLETEELPILTGRTTGGAADAAAAPKPTGVSSPDPRPASVLEGGGTQVGTSPTYIAASSSATARPPTSSSKEGANSLTSPPVGNQAASTTSITSVSSSNQPPPANPASTSSGVATATVSATNKPALGGGAAAVATPIIISKSPPTVPDVPPKKPAAKSDMKEEEYVYSEGEDLAF</sequence>
<feature type="compositionally biased region" description="Acidic residues" evidence="1">
    <location>
        <begin position="732"/>
        <end position="741"/>
    </location>
</feature>
<protein>
    <submittedName>
        <fullName evidence="2">Uncharacterized protein</fullName>
    </submittedName>
</protein>
<feature type="compositionally biased region" description="Low complexity" evidence="1">
    <location>
        <begin position="746"/>
        <end position="764"/>
    </location>
</feature>
<feature type="region of interest" description="Disordered" evidence="1">
    <location>
        <begin position="453"/>
        <end position="477"/>
    </location>
</feature>
<dbReference type="AlphaFoldDB" id="A0A250X0I3"/>
<feature type="compositionally biased region" description="Low complexity" evidence="1">
    <location>
        <begin position="690"/>
        <end position="706"/>
    </location>
</feature>
<feature type="region of interest" description="Disordered" evidence="1">
    <location>
        <begin position="873"/>
        <end position="910"/>
    </location>
</feature>
<feature type="compositionally biased region" description="Low complexity" evidence="1">
    <location>
        <begin position="841"/>
        <end position="850"/>
    </location>
</feature>
<dbReference type="PANTHER" id="PTHR24330">
    <property type="entry name" value="HOMEOBOX PROTEIN BARH-LIKE"/>
    <property type="match status" value="1"/>
</dbReference>
<proteinExistence type="predicted"/>
<feature type="compositionally biased region" description="Polar residues" evidence="1">
    <location>
        <begin position="715"/>
        <end position="725"/>
    </location>
</feature>
<dbReference type="InterPro" id="IPR052145">
    <property type="entry name" value="Mediator/Homeobox_domain"/>
</dbReference>
<dbReference type="Proteomes" id="UP000232323">
    <property type="component" value="Unassembled WGS sequence"/>
</dbReference>
<accession>A0A250X0I3</accession>
<reference evidence="2 3" key="1">
    <citation type="submission" date="2017-08" db="EMBL/GenBank/DDBJ databases">
        <title>Acidophilic green algal genome provides insights into adaptation to an acidic environment.</title>
        <authorList>
            <person name="Hirooka S."/>
            <person name="Hirose Y."/>
            <person name="Kanesaki Y."/>
            <person name="Higuchi S."/>
            <person name="Fujiwara T."/>
            <person name="Onuma R."/>
            <person name="Era A."/>
            <person name="Ohbayashi R."/>
            <person name="Uzuka A."/>
            <person name="Nozaki H."/>
            <person name="Yoshikawa H."/>
            <person name="Miyagishima S.Y."/>
        </authorList>
    </citation>
    <scope>NUCLEOTIDE SEQUENCE [LARGE SCALE GENOMIC DNA]</scope>
    <source>
        <strain evidence="2 3">NIES-2499</strain>
    </source>
</reference>
<feature type="compositionally biased region" description="Acidic residues" evidence="1">
    <location>
        <begin position="900"/>
        <end position="910"/>
    </location>
</feature>